<dbReference type="EMBL" id="CAJVPS010030379">
    <property type="protein sequence ID" value="CAG8730740.1"/>
    <property type="molecule type" value="Genomic_DNA"/>
</dbReference>
<protein>
    <submittedName>
        <fullName evidence="1">5679_t:CDS:1</fullName>
    </submittedName>
</protein>
<proteinExistence type="predicted"/>
<dbReference type="Proteomes" id="UP000789508">
    <property type="component" value="Unassembled WGS sequence"/>
</dbReference>
<accession>A0A9N9IC85</accession>
<reference evidence="1" key="1">
    <citation type="submission" date="2021-06" db="EMBL/GenBank/DDBJ databases">
        <authorList>
            <person name="Kallberg Y."/>
            <person name="Tangrot J."/>
            <person name="Rosling A."/>
        </authorList>
    </citation>
    <scope>NUCLEOTIDE SEQUENCE</scope>
    <source>
        <strain evidence="1">FL130A</strain>
    </source>
</reference>
<evidence type="ECO:0000313" key="2">
    <source>
        <dbReference type="Proteomes" id="UP000789508"/>
    </source>
</evidence>
<gene>
    <name evidence="1" type="ORF">ALEPTO_LOCUS12612</name>
</gene>
<sequence length="150" mass="17570">MSSYNNNNTSSDNINDYNHLRIDVNTKEIFISYPLAEHLWGTYHGDSSTIDKFLVKVITDFMSDTDPDYEFNLSGYKWFIYDNECFEGHNFAEVLDAYWFEEDIQFGQFLIDYIITVDINTVSRHNTGMDWETNSSLNNFDTIQLGLHSL</sequence>
<comment type="caution">
    <text evidence="1">The sequence shown here is derived from an EMBL/GenBank/DDBJ whole genome shotgun (WGS) entry which is preliminary data.</text>
</comment>
<name>A0A9N9IC85_9GLOM</name>
<evidence type="ECO:0000313" key="1">
    <source>
        <dbReference type="EMBL" id="CAG8730740.1"/>
    </source>
</evidence>
<keyword evidence="2" id="KW-1185">Reference proteome</keyword>
<organism evidence="1 2">
    <name type="scientific">Ambispora leptoticha</name>
    <dbReference type="NCBI Taxonomy" id="144679"/>
    <lineage>
        <taxon>Eukaryota</taxon>
        <taxon>Fungi</taxon>
        <taxon>Fungi incertae sedis</taxon>
        <taxon>Mucoromycota</taxon>
        <taxon>Glomeromycotina</taxon>
        <taxon>Glomeromycetes</taxon>
        <taxon>Archaeosporales</taxon>
        <taxon>Ambisporaceae</taxon>
        <taxon>Ambispora</taxon>
    </lineage>
</organism>
<dbReference type="AlphaFoldDB" id="A0A9N9IC85"/>